<name>A0A9D4RZ90_DREPO</name>
<accession>A0A9D4RZ90</accession>
<evidence type="ECO:0008006" key="5">
    <source>
        <dbReference type="Google" id="ProtNLM"/>
    </source>
</evidence>
<feature type="compositionally biased region" description="Polar residues" evidence="2">
    <location>
        <begin position="1104"/>
        <end position="1113"/>
    </location>
</feature>
<organism evidence="3 4">
    <name type="scientific">Dreissena polymorpha</name>
    <name type="common">Zebra mussel</name>
    <name type="synonym">Mytilus polymorpha</name>
    <dbReference type="NCBI Taxonomy" id="45954"/>
    <lineage>
        <taxon>Eukaryota</taxon>
        <taxon>Metazoa</taxon>
        <taxon>Spiralia</taxon>
        <taxon>Lophotrochozoa</taxon>
        <taxon>Mollusca</taxon>
        <taxon>Bivalvia</taxon>
        <taxon>Autobranchia</taxon>
        <taxon>Heteroconchia</taxon>
        <taxon>Euheterodonta</taxon>
        <taxon>Imparidentia</taxon>
        <taxon>Neoheterodontei</taxon>
        <taxon>Myida</taxon>
        <taxon>Dreissenoidea</taxon>
        <taxon>Dreissenidae</taxon>
        <taxon>Dreissena</taxon>
    </lineage>
</organism>
<feature type="coiled-coil region" evidence="1">
    <location>
        <begin position="422"/>
        <end position="456"/>
    </location>
</feature>
<feature type="compositionally biased region" description="Polar residues" evidence="2">
    <location>
        <begin position="721"/>
        <end position="735"/>
    </location>
</feature>
<feature type="region of interest" description="Disordered" evidence="2">
    <location>
        <begin position="1"/>
        <end position="36"/>
    </location>
</feature>
<feature type="region of interest" description="Disordered" evidence="2">
    <location>
        <begin position="634"/>
        <end position="781"/>
    </location>
</feature>
<feature type="coiled-coil region" evidence="1">
    <location>
        <begin position="485"/>
        <end position="575"/>
    </location>
</feature>
<feature type="region of interest" description="Disordered" evidence="2">
    <location>
        <begin position="309"/>
        <end position="332"/>
    </location>
</feature>
<reference evidence="3" key="1">
    <citation type="journal article" date="2019" name="bioRxiv">
        <title>The Genome of the Zebra Mussel, Dreissena polymorpha: A Resource for Invasive Species Research.</title>
        <authorList>
            <person name="McCartney M.A."/>
            <person name="Auch B."/>
            <person name="Kono T."/>
            <person name="Mallez S."/>
            <person name="Zhang Y."/>
            <person name="Obille A."/>
            <person name="Becker A."/>
            <person name="Abrahante J.E."/>
            <person name="Garbe J."/>
            <person name="Badalamenti J.P."/>
            <person name="Herman A."/>
            <person name="Mangelson H."/>
            <person name="Liachko I."/>
            <person name="Sullivan S."/>
            <person name="Sone E.D."/>
            <person name="Koren S."/>
            <person name="Silverstein K.A.T."/>
            <person name="Beckman K.B."/>
            <person name="Gohl D.M."/>
        </authorList>
    </citation>
    <scope>NUCLEOTIDE SEQUENCE</scope>
    <source>
        <strain evidence="3">Duluth1</strain>
        <tissue evidence="3">Whole animal</tissue>
    </source>
</reference>
<keyword evidence="4" id="KW-1185">Reference proteome</keyword>
<feature type="region of interest" description="Disordered" evidence="2">
    <location>
        <begin position="257"/>
        <end position="290"/>
    </location>
</feature>
<keyword evidence="1" id="KW-0175">Coiled coil</keyword>
<feature type="compositionally biased region" description="Polar residues" evidence="2">
    <location>
        <begin position="675"/>
        <end position="696"/>
    </location>
</feature>
<protein>
    <recommendedName>
        <fullName evidence="5">Coiled-coil domain-containing protein 62</fullName>
    </recommendedName>
</protein>
<feature type="region of interest" description="Disordered" evidence="2">
    <location>
        <begin position="892"/>
        <end position="942"/>
    </location>
</feature>
<sequence length="1113" mass="127364">MMDETLADESGIPKLSASDDIPVHSTPIKGGKIPLPSTKSIMRGLISKHANRDDYEESLQVIKPFEDRSLVPSYVRHNNDKDLQSDKRPYEDKMYEKERFVSGQFKEYQYSTKDLSNIDNLRPRVNERPTDKAFNHERAATPGTLNEKYVAERSDFQPQDSSVKFKMYQSGEVKQKNYARNVDTQSLGTAVQGINSKIASRSGSQDKMSKTVTNKAVESQRQTQSAGKEMMSSVTGKVGHDTVKFTAFSRVINDSLDLSQPASPRDLANSDFTSSVGKVDTASDPLSKSGTRPIDNWKYTDKELEDVHSYSKKRPTIHSPKLDRKNNKSLSRQNTSFTELENTTLQKQRQEIQLLVAELRDRDRELSEMASAHQQQLVAWEQDRQRLGAMDRKCTQYEEDLRSKTVQLRNYVANLKSLRTREVETLQEIESLKASREQLTKENDTLTADNAKFKETTISIQKSLDELHTTVGKLRAREEELVTTVRLKEKDISSATSQMRELSERLQQLDLRAKECQDHERAALKERDDWKQRYSNLQEEIHSVQRELDKTRREASHLADENKSARQQLSLVQKEAAMMEKCKDELIESIRVKQERTDAQLKNFRELYEHQLKVIAGLQIQLDTSKEARHRLSMDEPQLNSSNQGRSSQVCETSLEHSTGSQPTTLHNKYREPDTQSSGYQSQLSEHPPHQSNQQPLGYHGDNISSNYSRQQKQHGDLHRNLSTRNHTRNFSSDTESSHSRRLSDIDNNSQTQGERLYSHIDASSRPKPNGPGSDWSSRAVNTDTNLKSSYQETRSSTATTLAYQEPRLSTVTTLATYQDQRLNSHQQQTCMKLPESERACGSVGANDQSHKNFSPESVILRSNVKFHFSEKQHESSESVMPNMPYLQRESRDKTVHNNNAKCSNEQVQSSSRRETESCQFLHTENNPKNTETDLSQHNSDGGYKRNDHAIMMRFSERPHQVEEKVENNHLQHQRENNVFHENNGAKYKDDTYKVGDSSQGISDEIDSAQSQQIKVDGKSHLDKKFESCYMFENKLCSFLEDFDDIDDSIWNDPPPQNVNLTNLSLVDTCSPASKLRKLLIESEQMIQSLERSADSPIRKEINKSANQHQKGT</sequence>
<dbReference type="Proteomes" id="UP000828390">
    <property type="component" value="Unassembled WGS sequence"/>
</dbReference>
<dbReference type="EMBL" id="JAIWYP010000001">
    <property type="protein sequence ID" value="KAH3884458.1"/>
    <property type="molecule type" value="Genomic_DNA"/>
</dbReference>
<gene>
    <name evidence="3" type="ORF">DPMN_008438</name>
</gene>
<evidence type="ECO:0000256" key="2">
    <source>
        <dbReference type="SAM" id="MobiDB-lite"/>
    </source>
</evidence>
<evidence type="ECO:0000313" key="4">
    <source>
        <dbReference type="Proteomes" id="UP000828390"/>
    </source>
</evidence>
<feature type="compositionally biased region" description="Polar residues" evidence="2">
    <location>
        <begin position="897"/>
        <end position="911"/>
    </location>
</feature>
<feature type="compositionally biased region" description="Basic and acidic residues" evidence="2">
    <location>
        <begin position="736"/>
        <end position="745"/>
    </location>
</feature>
<feature type="compositionally biased region" description="Polar residues" evidence="2">
    <location>
        <begin position="638"/>
        <end position="667"/>
    </location>
</feature>
<dbReference type="AlphaFoldDB" id="A0A9D4RZ90"/>
<feature type="compositionally biased region" description="Basic and acidic residues" evidence="2">
    <location>
        <begin position="1092"/>
        <end position="1103"/>
    </location>
</feature>
<evidence type="ECO:0000313" key="3">
    <source>
        <dbReference type="EMBL" id="KAH3884458.1"/>
    </source>
</evidence>
<proteinExistence type="predicted"/>
<dbReference type="OrthoDB" id="6155277at2759"/>
<feature type="compositionally biased region" description="Polar residues" evidence="2">
    <location>
        <begin position="918"/>
        <end position="940"/>
    </location>
</feature>
<feature type="region of interest" description="Disordered" evidence="2">
    <location>
        <begin position="1090"/>
        <end position="1113"/>
    </location>
</feature>
<reference evidence="3" key="2">
    <citation type="submission" date="2020-11" db="EMBL/GenBank/DDBJ databases">
        <authorList>
            <person name="McCartney M.A."/>
            <person name="Auch B."/>
            <person name="Kono T."/>
            <person name="Mallez S."/>
            <person name="Becker A."/>
            <person name="Gohl D.M."/>
            <person name="Silverstein K.A.T."/>
            <person name="Koren S."/>
            <person name="Bechman K.B."/>
            <person name="Herman A."/>
            <person name="Abrahante J.E."/>
            <person name="Garbe J."/>
        </authorList>
    </citation>
    <scope>NUCLEOTIDE SEQUENCE</scope>
    <source>
        <strain evidence="3">Duluth1</strain>
        <tissue evidence="3">Whole animal</tissue>
    </source>
</reference>
<dbReference type="Gene3D" id="1.10.287.1490">
    <property type="match status" value="1"/>
</dbReference>
<comment type="caution">
    <text evidence="3">The sequence shown here is derived from an EMBL/GenBank/DDBJ whole genome shotgun (WGS) entry which is preliminary data.</text>
</comment>
<evidence type="ECO:0000256" key="1">
    <source>
        <dbReference type="SAM" id="Coils"/>
    </source>
</evidence>